<keyword evidence="1" id="KW-0808">Transferase</keyword>
<evidence type="ECO:0000256" key="4">
    <source>
        <dbReference type="SAM" id="Phobius"/>
    </source>
</evidence>
<keyword evidence="4" id="KW-0812">Transmembrane</keyword>
<protein>
    <submittedName>
        <fullName evidence="6">Histidine kinase</fullName>
    </submittedName>
</protein>
<dbReference type="AlphaFoldDB" id="A0A6I4P5K3"/>
<reference evidence="6 7" key="1">
    <citation type="submission" date="2019-12" db="EMBL/GenBank/DDBJ databases">
        <authorList>
            <person name="Kim Y.S."/>
        </authorList>
    </citation>
    <scope>NUCLEOTIDE SEQUENCE [LARGE SCALE GENOMIC DNA]</scope>
    <source>
        <strain evidence="6 7">MMS17-SY077</strain>
    </source>
</reference>
<accession>A0A6I4P5K3</accession>
<feature type="transmembrane region" description="Helical" evidence="4">
    <location>
        <begin position="82"/>
        <end position="104"/>
    </location>
</feature>
<evidence type="ECO:0000313" key="6">
    <source>
        <dbReference type="EMBL" id="MWB98827.1"/>
    </source>
</evidence>
<dbReference type="RefSeq" id="WP_160424509.1">
    <property type="nucleotide sequence ID" value="NZ_WSTA01000038.1"/>
</dbReference>
<evidence type="ECO:0000256" key="3">
    <source>
        <dbReference type="ARBA" id="ARBA00023012"/>
    </source>
</evidence>
<keyword evidence="3" id="KW-0902">Two-component regulatory system</keyword>
<keyword evidence="4" id="KW-0472">Membrane</keyword>
<dbReference type="GO" id="GO:0000160">
    <property type="term" value="P:phosphorelay signal transduction system"/>
    <property type="evidence" value="ECO:0007669"/>
    <property type="project" value="UniProtKB-KW"/>
</dbReference>
<dbReference type="Pfam" id="PF02518">
    <property type="entry name" value="HATPase_c"/>
    <property type="match status" value="1"/>
</dbReference>
<name>A0A6I4P5K3_9MICO</name>
<keyword evidence="4" id="KW-1133">Transmembrane helix</keyword>
<feature type="transmembrane region" description="Helical" evidence="4">
    <location>
        <begin position="159"/>
        <end position="178"/>
    </location>
</feature>
<sequence length="403" mass="41806">MRGGGAERGGPERRRSKRILKERDRLLRRLTAVSATSGAVLAAGAVAVPGAMPLEVSILVVVLAAFTAIYSWWFALRGGSPAPIVVGAVAGLLVAGFGGLMGGVPAASETAASGFSALAAASVAIPLAALGSYVPTVVLCVVTIAAAAVPGYFGADVGWLVLMTLMGWGAQAALGRVIELAGQRASRRIGEIARAHQTERAASEREAQRRQDARVLHDTVLATLSLLAHSGIGVGVDALRQQAGEDARLLAQLRKGQPLEGNASLAFYSPQAQDPERVIGATFEVVRQRFVKLGLEVNWHGAGRLVLPRETLDALIGALHECLENVRRHSGAEVADVTVTEDDLMVRTMVTDAGVGFDAAGVDPARLGFAESVVGRLVAVGGRARVFSSPGSGTTVMLEVPKP</sequence>
<gene>
    <name evidence="6" type="ORF">GB864_09740</name>
</gene>
<feature type="transmembrane region" description="Helical" evidence="4">
    <location>
        <begin position="26"/>
        <end position="48"/>
    </location>
</feature>
<evidence type="ECO:0000313" key="7">
    <source>
        <dbReference type="Proteomes" id="UP000438182"/>
    </source>
</evidence>
<dbReference type="SUPFAM" id="SSF55874">
    <property type="entry name" value="ATPase domain of HSP90 chaperone/DNA topoisomerase II/histidine kinase"/>
    <property type="match status" value="1"/>
</dbReference>
<organism evidence="6 7">
    <name type="scientific">Agromyces seonyuensis</name>
    <dbReference type="NCBI Taxonomy" id="2662446"/>
    <lineage>
        <taxon>Bacteria</taxon>
        <taxon>Bacillati</taxon>
        <taxon>Actinomycetota</taxon>
        <taxon>Actinomycetes</taxon>
        <taxon>Micrococcales</taxon>
        <taxon>Microbacteriaceae</taxon>
        <taxon>Agromyces</taxon>
    </lineage>
</organism>
<dbReference type="CDD" id="cd16917">
    <property type="entry name" value="HATPase_UhpB-NarQ-NarX-like"/>
    <property type="match status" value="1"/>
</dbReference>
<dbReference type="PANTHER" id="PTHR24421:SF61">
    <property type="entry name" value="OXYGEN SENSOR HISTIDINE KINASE NREB"/>
    <property type="match status" value="1"/>
</dbReference>
<keyword evidence="7" id="KW-1185">Reference proteome</keyword>
<dbReference type="PANTHER" id="PTHR24421">
    <property type="entry name" value="NITRATE/NITRITE SENSOR PROTEIN NARX-RELATED"/>
    <property type="match status" value="1"/>
</dbReference>
<dbReference type="InterPro" id="IPR050482">
    <property type="entry name" value="Sensor_HK_TwoCompSys"/>
</dbReference>
<proteinExistence type="predicted"/>
<evidence type="ECO:0000256" key="2">
    <source>
        <dbReference type="ARBA" id="ARBA00022777"/>
    </source>
</evidence>
<evidence type="ECO:0000259" key="5">
    <source>
        <dbReference type="Pfam" id="PF02518"/>
    </source>
</evidence>
<dbReference type="Proteomes" id="UP000438182">
    <property type="component" value="Unassembled WGS sequence"/>
</dbReference>
<dbReference type="GO" id="GO:0016301">
    <property type="term" value="F:kinase activity"/>
    <property type="evidence" value="ECO:0007669"/>
    <property type="project" value="UniProtKB-KW"/>
</dbReference>
<dbReference type="InterPro" id="IPR036890">
    <property type="entry name" value="HATPase_C_sf"/>
</dbReference>
<comment type="caution">
    <text evidence="6">The sequence shown here is derived from an EMBL/GenBank/DDBJ whole genome shotgun (WGS) entry which is preliminary data.</text>
</comment>
<keyword evidence="2 6" id="KW-0418">Kinase</keyword>
<feature type="transmembrane region" description="Helical" evidence="4">
    <location>
        <begin position="54"/>
        <end position="75"/>
    </location>
</feature>
<dbReference type="InterPro" id="IPR003594">
    <property type="entry name" value="HATPase_dom"/>
</dbReference>
<dbReference type="Gene3D" id="3.30.565.10">
    <property type="entry name" value="Histidine kinase-like ATPase, C-terminal domain"/>
    <property type="match status" value="1"/>
</dbReference>
<feature type="domain" description="Histidine kinase/HSP90-like ATPase" evidence="5">
    <location>
        <begin position="315"/>
        <end position="402"/>
    </location>
</feature>
<dbReference type="EMBL" id="WSTA01000038">
    <property type="protein sequence ID" value="MWB98827.1"/>
    <property type="molecule type" value="Genomic_DNA"/>
</dbReference>
<evidence type="ECO:0000256" key="1">
    <source>
        <dbReference type="ARBA" id="ARBA00022679"/>
    </source>
</evidence>